<keyword evidence="5" id="KW-0732">Signal</keyword>
<dbReference type="CDD" id="cd14256">
    <property type="entry name" value="Dockerin_I"/>
    <property type="match status" value="1"/>
</dbReference>
<feature type="domain" description="Dockerin" evidence="11">
    <location>
        <begin position="396"/>
        <end position="462"/>
    </location>
</feature>
<dbReference type="InterPro" id="IPR036439">
    <property type="entry name" value="Dockerin_dom_sf"/>
</dbReference>
<dbReference type="PROSITE" id="PS00018">
    <property type="entry name" value="EF_HAND_1"/>
    <property type="match status" value="2"/>
</dbReference>
<dbReference type="Gene3D" id="1.10.1330.10">
    <property type="entry name" value="Dockerin domain"/>
    <property type="match status" value="1"/>
</dbReference>
<evidence type="ECO:0000313" key="12">
    <source>
        <dbReference type="EMBL" id="EPR13575.1"/>
    </source>
</evidence>
<sequence length="462" mass="52360">MNKKSFIILSFIIIFQIVCFIPSMKISAASTTINGIVTTNGTSFILDGKVFRFAGCNNYDLFTYGDGSNDATPDDIETKFMNKARIDEMMSNMASDGIKVVRTWGFSHETWHGFESQKGVYNEAQFMLFDYILESAKKHNIKVIIVLENYWEAYGGIDTRLKWEGLPGITHPNRAAFFTNAGCKEQYKNYVKHFVTRINHYTNEPYKNDPAIFSWELMNEPRYQDVSEEENLNGTTLRAWVDEMGKLIKELDPNHMVSTGLEGQAAKYGYGANAGNPFVYIHQSPYIDFTTAHPYPDEGWAGLNPEQAAKLVATWINESHNIVKKPFVMEEFNTHNNKEQYWNAMYEQIEKLNASGDLFWAYASYSGGFYLTHGDPLLKSVFAPHAEKMTQDIPVIPVTPGDLNGDGSVDALDFAKMKMYLLNQSGSTDMNIWDLNKDGQIDSLDLVTLKKILLGNFFSNNA</sequence>
<dbReference type="Gene3D" id="3.20.20.80">
    <property type="entry name" value="Glycosidases"/>
    <property type="match status" value="1"/>
</dbReference>
<gene>
    <name evidence="12" type="ORF">L323_03675</name>
</gene>
<evidence type="ECO:0000256" key="9">
    <source>
        <dbReference type="ARBA" id="ARBA00023295"/>
    </source>
</evidence>
<proteinExistence type="predicted"/>
<evidence type="ECO:0000256" key="4">
    <source>
        <dbReference type="ARBA" id="ARBA00022525"/>
    </source>
</evidence>
<dbReference type="EMBL" id="ATAY01000019">
    <property type="protein sequence ID" value="EPR13575.1"/>
    <property type="molecule type" value="Genomic_DNA"/>
</dbReference>
<dbReference type="InterPro" id="IPR002105">
    <property type="entry name" value="Dockerin_1_rpt"/>
</dbReference>
<keyword evidence="10" id="KW-0624">Polysaccharide degradation</keyword>
<dbReference type="Proteomes" id="UP000016860">
    <property type="component" value="Unassembled WGS sequence"/>
</dbReference>
<dbReference type="InterPro" id="IPR018247">
    <property type="entry name" value="EF_Hand_1_Ca_BS"/>
</dbReference>
<dbReference type="GO" id="GO:0005576">
    <property type="term" value="C:extracellular region"/>
    <property type="evidence" value="ECO:0007669"/>
    <property type="project" value="UniProtKB-SubCell"/>
</dbReference>
<evidence type="ECO:0000259" key="11">
    <source>
        <dbReference type="PROSITE" id="PS51766"/>
    </source>
</evidence>
<comment type="caution">
    <text evidence="12">The sequence shown here is derived from an EMBL/GenBank/DDBJ whole genome shotgun (WGS) entry which is preliminary data.</text>
</comment>
<keyword evidence="7" id="KW-0136">Cellulose degradation</keyword>
<evidence type="ECO:0000256" key="2">
    <source>
        <dbReference type="ARBA" id="ARBA00001678"/>
    </source>
</evidence>
<evidence type="ECO:0000256" key="8">
    <source>
        <dbReference type="ARBA" id="ARBA00023277"/>
    </source>
</evidence>
<dbReference type="PROSITE" id="PS51766">
    <property type="entry name" value="DOCKERIN"/>
    <property type="match status" value="1"/>
</dbReference>
<evidence type="ECO:0000256" key="5">
    <source>
        <dbReference type="ARBA" id="ARBA00022729"/>
    </source>
</evidence>
<evidence type="ECO:0000256" key="6">
    <source>
        <dbReference type="ARBA" id="ARBA00022801"/>
    </source>
</evidence>
<dbReference type="AlphaFoldDB" id="U4R4X6"/>
<dbReference type="GO" id="GO:0030245">
    <property type="term" value="P:cellulose catabolic process"/>
    <property type="evidence" value="ECO:0007669"/>
    <property type="project" value="UniProtKB-KW"/>
</dbReference>
<keyword evidence="4" id="KW-0964">Secreted</keyword>
<comment type="subcellular location">
    <subcellularLocation>
        <location evidence="3">Secreted</location>
    </subcellularLocation>
</comment>
<dbReference type="InterPro" id="IPR001547">
    <property type="entry name" value="Glyco_hydro_5"/>
</dbReference>
<protein>
    <submittedName>
        <fullName evidence="12">Mannan endo-1,4-beta-mannosidase</fullName>
    </submittedName>
</protein>
<evidence type="ECO:0000256" key="10">
    <source>
        <dbReference type="ARBA" id="ARBA00023326"/>
    </source>
</evidence>
<dbReference type="SUPFAM" id="SSF51445">
    <property type="entry name" value="(Trans)glycosidases"/>
    <property type="match status" value="1"/>
</dbReference>
<dbReference type="PANTHER" id="PTHR31451">
    <property type="match status" value="1"/>
</dbReference>
<keyword evidence="8" id="KW-0119">Carbohydrate metabolism</keyword>
<dbReference type="STRING" id="1330534.L323_03675"/>
<keyword evidence="9" id="KW-0326">Glycosidase</keyword>
<dbReference type="GO" id="GO:0008810">
    <property type="term" value="F:cellulase activity"/>
    <property type="evidence" value="ECO:0007669"/>
    <property type="project" value="UniProtKB-EC"/>
</dbReference>
<reference evidence="12 13" key="1">
    <citation type="journal article" date="2013" name="Genome Announc.">
        <title>Draft Genome Sequence of the Cellulolytic Bacterium Clostridium papyrosolvens C7 (ATCC 700395).</title>
        <authorList>
            <person name="Zepeda V."/>
            <person name="Dassa B."/>
            <person name="Borovok I."/>
            <person name="Lamed R."/>
            <person name="Bayer E.A."/>
            <person name="Cate J.H."/>
        </authorList>
    </citation>
    <scope>NUCLEOTIDE SEQUENCE [LARGE SCALE GENOMIC DNA]</scope>
    <source>
        <strain evidence="12 13">C7</strain>
    </source>
</reference>
<evidence type="ECO:0000256" key="3">
    <source>
        <dbReference type="ARBA" id="ARBA00004613"/>
    </source>
</evidence>
<name>U4R4X6_9FIRM</name>
<comment type="catalytic activity">
    <reaction evidence="2">
        <text>Random hydrolysis of (1-&gt;4)-beta-D-mannosidic linkages in mannans, galactomannans and glucomannans.</text>
        <dbReference type="EC" id="3.2.1.78"/>
    </reaction>
</comment>
<dbReference type="SUPFAM" id="SSF63446">
    <property type="entry name" value="Type I dockerin domain"/>
    <property type="match status" value="1"/>
</dbReference>
<evidence type="ECO:0000313" key="13">
    <source>
        <dbReference type="Proteomes" id="UP000016860"/>
    </source>
</evidence>
<dbReference type="Pfam" id="PF00404">
    <property type="entry name" value="Dockerin_1"/>
    <property type="match status" value="1"/>
</dbReference>
<organism evidence="12 13">
    <name type="scientific">Ruminiclostridium papyrosolvens C7</name>
    <dbReference type="NCBI Taxonomy" id="1330534"/>
    <lineage>
        <taxon>Bacteria</taxon>
        <taxon>Bacillati</taxon>
        <taxon>Bacillota</taxon>
        <taxon>Clostridia</taxon>
        <taxon>Eubacteriales</taxon>
        <taxon>Oscillospiraceae</taxon>
        <taxon>Ruminiclostridium</taxon>
    </lineage>
</organism>
<dbReference type="RefSeq" id="WP_020814349.1">
    <property type="nucleotide sequence ID" value="NZ_ATAY01000019.1"/>
</dbReference>
<dbReference type="PANTHER" id="PTHR31451:SF39">
    <property type="entry name" value="MANNAN ENDO-1,4-BETA-MANNOSIDASE 1"/>
    <property type="match status" value="1"/>
</dbReference>
<keyword evidence="6" id="KW-0378">Hydrolase</keyword>
<comment type="catalytic activity">
    <reaction evidence="1">
        <text>Endohydrolysis of (1-&gt;4)-beta-D-glucosidic linkages in cellulose, lichenin and cereal beta-D-glucans.</text>
        <dbReference type="EC" id="3.2.1.4"/>
    </reaction>
</comment>
<evidence type="ECO:0000256" key="1">
    <source>
        <dbReference type="ARBA" id="ARBA00000966"/>
    </source>
</evidence>
<dbReference type="GO" id="GO:0016985">
    <property type="term" value="F:mannan endo-1,4-beta-mannosidase activity"/>
    <property type="evidence" value="ECO:0007669"/>
    <property type="project" value="TreeGrafter"/>
</dbReference>
<accession>U4R4X6</accession>
<dbReference type="Pfam" id="PF26410">
    <property type="entry name" value="GH5_mannosidase"/>
    <property type="match status" value="1"/>
</dbReference>
<dbReference type="InterPro" id="IPR017853">
    <property type="entry name" value="GH"/>
</dbReference>
<dbReference type="OrthoDB" id="9801493at2"/>
<dbReference type="PROSITE" id="PS00448">
    <property type="entry name" value="CLOS_CELLULOSOME_RPT"/>
    <property type="match status" value="1"/>
</dbReference>
<dbReference type="PATRIC" id="fig|1330534.3.peg.733"/>
<evidence type="ECO:0000256" key="7">
    <source>
        <dbReference type="ARBA" id="ARBA00023001"/>
    </source>
</evidence>
<dbReference type="InterPro" id="IPR045053">
    <property type="entry name" value="MAN-like"/>
</dbReference>
<dbReference type="InterPro" id="IPR016134">
    <property type="entry name" value="Dockerin_dom"/>
</dbReference>